<proteinExistence type="predicted"/>
<feature type="transmembrane region" description="Helical" evidence="1">
    <location>
        <begin position="7"/>
        <end position="30"/>
    </location>
</feature>
<dbReference type="RefSeq" id="WP_168804484.1">
    <property type="nucleotide sequence ID" value="NZ_CP051205.1"/>
</dbReference>
<feature type="transmembrane region" description="Helical" evidence="1">
    <location>
        <begin position="42"/>
        <end position="64"/>
    </location>
</feature>
<feature type="transmembrane region" description="Helical" evidence="1">
    <location>
        <begin position="152"/>
        <end position="170"/>
    </location>
</feature>
<dbReference type="KEGG" id="coy:HF329_13225"/>
<evidence type="ECO:0000256" key="1">
    <source>
        <dbReference type="SAM" id="Phobius"/>
    </source>
</evidence>
<evidence type="ECO:0000313" key="3">
    <source>
        <dbReference type="Proteomes" id="UP000502421"/>
    </source>
</evidence>
<accession>A0AAE7D7Z9</accession>
<sequence>MEHTWDILTYLIDGCAISIFLFLIAAVFIPALKNVRSTYLRIANTTFSILGLIALGISIVLYSMIAIDLRDNELLGFLSHRAKFILAGLLLLGIVPIMALFGKRVTQTGFTCLLLIVVIIITHIDATSQWLTNLTGFYSFPGGHLYEAPIVKWYRLLIALLFFVICYWFTRRKISRA</sequence>
<keyword evidence="1" id="KW-0812">Transmembrane</keyword>
<feature type="transmembrane region" description="Helical" evidence="1">
    <location>
        <begin position="84"/>
        <end position="101"/>
    </location>
</feature>
<protein>
    <submittedName>
        <fullName evidence="2">Uncharacterized protein</fullName>
    </submittedName>
</protein>
<keyword evidence="1" id="KW-1133">Transmembrane helix</keyword>
<reference evidence="3" key="1">
    <citation type="submission" date="2020-04" db="EMBL/GenBank/DDBJ databases">
        <authorList>
            <person name="Kittiwongwattana C."/>
        </authorList>
    </citation>
    <scope>NUCLEOTIDE SEQUENCE [LARGE SCALE GENOMIC DNA]</scope>
    <source>
        <strain evidence="3">1310</strain>
    </source>
</reference>
<feature type="transmembrane region" description="Helical" evidence="1">
    <location>
        <begin position="113"/>
        <end position="132"/>
    </location>
</feature>
<dbReference type="EMBL" id="CP051205">
    <property type="protein sequence ID" value="QJB32234.1"/>
    <property type="molecule type" value="Genomic_DNA"/>
</dbReference>
<evidence type="ECO:0000313" key="2">
    <source>
        <dbReference type="EMBL" id="QJB32234.1"/>
    </source>
</evidence>
<gene>
    <name evidence="2" type="ORF">HF329_13225</name>
</gene>
<dbReference type="AlphaFoldDB" id="A0AAE7D7Z9"/>
<organism evidence="2 3">
    <name type="scientific">Chitinophaga oryzae</name>
    <dbReference type="NCBI Taxonomy" id="2725414"/>
    <lineage>
        <taxon>Bacteria</taxon>
        <taxon>Pseudomonadati</taxon>
        <taxon>Bacteroidota</taxon>
        <taxon>Chitinophagia</taxon>
        <taxon>Chitinophagales</taxon>
        <taxon>Chitinophagaceae</taxon>
        <taxon>Chitinophaga</taxon>
    </lineage>
</organism>
<dbReference type="Proteomes" id="UP000502421">
    <property type="component" value="Chromosome"/>
</dbReference>
<keyword evidence="1" id="KW-0472">Membrane</keyword>
<name>A0AAE7D7Z9_9BACT</name>